<evidence type="ECO:0000313" key="1">
    <source>
        <dbReference type="EMBL" id="RGT53626.1"/>
    </source>
</evidence>
<dbReference type="SFLD" id="SFLDG01135">
    <property type="entry name" value="C1.5.6:_HAD__Beta-PGM__Phospha"/>
    <property type="match status" value="1"/>
</dbReference>
<dbReference type="InterPro" id="IPR052550">
    <property type="entry name" value="Pyrimidine_5'-ntase_YjjG"/>
</dbReference>
<dbReference type="NCBIfam" id="TIGR01549">
    <property type="entry name" value="HAD-SF-IA-v1"/>
    <property type="match status" value="1"/>
</dbReference>
<name>A0A412PAH6_9FIRM</name>
<dbReference type="SFLD" id="SFLDG01129">
    <property type="entry name" value="C1.5:_HAD__Beta-PGM__Phosphata"/>
    <property type="match status" value="1"/>
</dbReference>
<dbReference type="Gene3D" id="3.40.50.1000">
    <property type="entry name" value="HAD superfamily/HAD-like"/>
    <property type="match status" value="1"/>
</dbReference>
<dbReference type="InterPro" id="IPR041492">
    <property type="entry name" value="HAD_2"/>
</dbReference>
<evidence type="ECO:0000313" key="2">
    <source>
        <dbReference type="Proteomes" id="UP000284731"/>
    </source>
</evidence>
<dbReference type="InterPro" id="IPR036412">
    <property type="entry name" value="HAD-like_sf"/>
</dbReference>
<dbReference type="PANTHER" id="PTHR47478">
    <property type="match status" value="1"/>
</dbReference>
<dbReference type="SUPFAM" id="SSF56784">
    <property type="entry name" value="HAD-like"/>
    <property type="match status" value="1"/>
</dbReference>
<dbReference type="Gene3D" id="1.10.150.240">
    <property type="entry name" value="Putative phosphatase, domain 2"/>
    <property type="match status" value="1"/>
</dbReference>
<proteinExistence type="predicted"/>
<dbReference type="EMBL" id="QRWX01000005">
    <property type="protein sequence ID" value="RGT53626.1"/>
    <property type="molecule type" value="Genomic_DNA"/>
</dbReference>
<dbReference type="InterPro" id="IPR023198">
    <property type="entry name" value="PGP-like_dom2"/>
</dbReference>
<dbReference type="AlphaFoldDB" id="A0A412PAH6"/>
<dbReference type="PANTHER" id="PTHR47478:SF1">
    <property type="entry name" value="PYRIMIDINE 5'-NUCLEOTIDASE YJJG"/>
    <property type="match status" value="1"/>
</dbReference>
<reference evidence="1 2" key="1">
    <citation type="submission" date="2018-08" db="EMBL/GenBank/DDBJ databases">
        <title>A genome reference for cultivated species of the human gut microbiota.</title>
        <authorList>
            <person name="Zou Y."/>
            <person name="Xue W."/>
            <person name="Luo G."/>
        </authorList>
    </citation>
    <scope>NUCLEOTIDE SEQUENCE [LARGE SCALE GENOMIC DNA]</scope>
    <source>
        <strain evidence="1 2">AF18-46</strain>
    </source>
</reference>
<dbReference type="GO" id="GO:0008253">
    <property type="term" value="F:5'-nucleotidase activity"/>
    <property type="evidence" value="ECO:0007669"/>
    <property type="project" value="InterPro"/>
</dbReference>
<sequence>MIKTILWDIDGTILDFHSSAENSLKNTFKKFGYGEITDELLHMYEGINDVYWRKLEKGEITKEKLLVERFVEFFRKIGIENARAKEFNQAYLNGLLDTIVFMPEAYETVKKLHLKYKQYIVTNGVKQLQHKKISKAKIEEFFDDIFISDEIGYEKPQIEFFNHVFDRIEPQNRDEVIIIGDSLTSDIAGGIRAGIHTCWYHPSNEENHSDIKPECTVTSHLAFQELLKQL</sequence>
<dbReference type="Proteomes" id="UP000284731">
    <property type="component" value="Unassembled WGS sequence"/>
</dbReference>
<accession>A0A412PAH6</accession>
<organism evidence="1 2">
    <name type="scientific">Solobacterium moorei</name>
    <dbReference type="NCBI Taxonomy" id="102148"/>
    <lineage>
        <taxon>Bacteria</taxon>
        <taxon>Bacillati</taxon>
        <taxon>Bacillota</taxon>
        <taxon>Erysipelotrichia</taxon>
        <taxon>Erysipelotrichales</taxon>
        <taxon>Erysipelotrichaceae</taxon>
        <taxon>Solobacterium</taxon>
    </lineage>
</organism>
<gene>
    <name evidence="1" type="ORF">DWX20_09310</name>
</gene>
<dbReference type="Pfam" id="PF13419">
    <property type="entry name" value="HAD_2"/>
    <property type="match status" value="1"/>
</dbReference>
<dbReference type="InterPro" id="IPR011951">
    <property type="entry name" value="HAD-SF_hydro_IA_YjjG/PynA"/>
</dbReference>
<protein>
    <submittedName>
        <fullName evidence="1">Noncanonical pyrimidine nucleotidase, YjjG family</fullName>
    </submittedName>
</protein>
<dbReference type="InterPro" id="IPR023214">
    <property type="entry name" value="HAD_sf"/>
</dbReference>
<dbReference type="NCBIfam" id="TIGR02254">
    <property type="entry name" value="YjjG_YfnB"/>
    <property type="match status" value="1"/>
</dbReference>
<dbReference type="RefSeq" id="WP_006526177.1">
    <property type="nucleotide sequence ID" value="NZ_CABJCF010000005.1"/>
</dbReference>
<comment type="caution">
    <text evidence="1">The sequence shown here is derived from an EMBL/GenBank/DDBJ whole genome shotgun (WGS) entry which is preliminary data.</text>
</comment>
<dbReference type="InterPro" id="IPR006439">
    <property type="entry name" value="HAD-SF_hydro_IA"/>
</dbReference>
<dbReference type="SFLD" id="SFLDS00003">
    <property type="entry name" value="Haloacid_Dehalogenase"/>
    <property type="match status" value="1"/>
</dbReference>